<feature type="signal peptide" evidence="2">
    <location>
        <begin position="1"/>
        <end position="20"/>
    </location>
</feature>
<evidence type="ECO:0000313" key="4">
    <source>
        <dbReference type="Proteomes" id="UP000077684"/>
    </source>
</evidence>
<dbReference type="EMBL" id="LWDE02000724">
    <property type="protein sequence ID" value="KAE8245506.1"/>
    <property type="molecule type" value="Genomic_DNA"/>
</dbReference>
<dbReference type="Proteomes" id="UP000077684">
    <property type="component" value="Unassembled WGS sequence"/>
</dbReference>
<name>A0A8X7SW34_9BASI</name>
<evidence type="ECO:0000313" key="3">
    <source>
        <dbReference type="EMBL" id="KAE8245506.1"/>
    </source>
</evidence>
<accession>A0A8X7SW34</accession>
<keyword evidence="4" id="KW-1185">Reference proteome</keyword>
<protein>
    <recommendedName>
        <fullName evidence="5">FHA domain-containing protein</fullName>
    </recommendedName>
</protein>
<feature type="region of interest" description="Disordered" evidence="1">
    <location>
        <begin position="150"/>
        <end position="169"/>
    </location>
</feature>
<evidence type="ECO:0008006" key="5">
    <source>
        <dbReference type="Google" id="ProtNLM"/>
    </source>
</evidence>
<feature type="compositionally biased region" description="Low complexity" evidence="1">
    <location>
        <begin position="157"/>
        <end position="169"/>
    </location>
</feature>
<reference evidence="3" key="1">
    <citation type="submission" date="2016-04" db="EMBL/GenBank/DDBJ databases">
        <authorList>
            <person name="Nguyen H.D."/>
            <person name="Samba Siva P."/>
            <person name="Cullis J."/>
            <person name="Levesque C.A."/>
            <person name="Hambleton S."/>
        </authorList>
    </citation>
    <scope>NUCLEOTIDE SEQUENCE</scope>
    <source>
        <strain evidence="3">DAOMC 236426</strain>
    </source>
</reference>
<dbReference type="AlphaFoldDB" id="A0A8X7SW34"/>
<gene>
    <name evidence="3" type="ORF">A4X06_0g5650</name>
</gene>
<comment type="caution">
    <text evidence="3">The sequence shown here is derived from an EMBL/GenBank/DDBJ whole genome shotgun (WGS) entry which is preliminary data.</text>
</comment>
<feature type="region of interest" description="Disordered" evidence="1">
    <location>
        <begin position="248"/>
        <end position="271"/>
    </location>
</feature>
<evidence type="ECO:0000256" key="1">
    <source>
        <dbReference type="SAM" id="MobiDB-lite"/>
    </source>
</evidence>
<reference evidence="3" key="2">
    <citation type="journal article" date="2019" name="IMA Fungus">
        <title>Genome sequencing and comparison of five Tilletia species to identify candidate genes for the detection of regulated species infecting wheat.</title>
        <authorList>
            <person name="Nguyen H.D.T."/>
            <person name="Sultana T."/>
            <person name="Kesanakurti P."/>
            <person name="Hambleton S."/>
        </authorList>
    </citation>
    <scope>NUCLEOTIDE SEQUENCE</scope>
    <source>
        <strain evidence="3">DAOMC 236426</strain>
    </source>
</reference>
<evidence type="ECO:0000256" key="2">
    <source>
        <dbReference type="SAM" id="SignalP"/>
    </source>
</evidence>
<proteinExistence type="predicted"/>
<organism evidence="3 4">
    <name type="scientific">Tilletia controversa</name>
    <name type="common">dwarf bunt fungus</name>
    <dbReference type="NCBI Taxonomy" id="13291"/>
    <lineage>
        <taxon>Eukaryota</taxon>
        <taxon>Fungi</taxon>
        <taxon>Dikarya</taxon>
        <taxon>Basidiomycota</taxon>
        <taxon>Ustilaginomycotina</taxon>
        <taxon>Exobasidiomycetes</taxon>
        <taxon>Tilletiales</taxon>
        <taxon>Tilletiaceae</taxon>
        <taxon>Tilletia</taxon>
    </lineage>
</organism>
<sequence length="352" mass="37728">MTTFFHLRLIPLLCNTTVPASSWPSRETGYFSIERSSSPDAPSSSALSPGSIRITFSDGSFTLCERATRSHTRFNGRALLSDSPHLLAQNDVLELARDHNSDYKCRFSFRVDLLSSSSATPQLPGPYSLTPSRRGPQYALMDDMKRSLDDMSERHPVSGSGSSSSPQSAAVAFSPCTVTTKHIIPRFPSDPNPTTSGPILASAVSFRYGDFVGAPIASTNPSDHHDALPLKTAPEIGTRTRASAPIRLTSPLSHSPSAADAPDPSHGDVGISTSAVPIAPSAFTLLITVAPSTSSASTCENGFGIVFGAGFVLPWLSGELQQHRLTCRTNLPDYRHPTWSARPHRRINICIA</sequence>
<keyword evidence="2" id="KW-0732">Signal</keyword>
<feature type="chain" id="PRO_5036450922" description="FHA domain-containing protein" evidence="2">
    <location>
        <begin position="21"/>
        <end position="352"/>
    </location>
</feature>